<organism evidence="2">
    <name type="scientific">Pyricularia grisea</name>
    <name type="common">Crabgrass-specific blast fungus</name>
    <name type="synonym">Magnaporthe grisea</name>
    <dbReference type="NCBI Taxonomy" id="148305"/>
    <lineage>
        <taxon>Eukaryota</taxon>
        <taxon>Fungi</taxon>
        <taxon>Dikarya</taxon>
        <taxon>Ascomycota</taxon>
        <taxon>Pezizomycotina</taxon>
        <taxon>Sordariomycetes</taxon>
        <taxon>Sordariomycetidae</taxon>
        <taxon>Magnaporthales</taxon>
        <taxon>Pyriculariaceae</taxon>
        <taxon>Pyricularia</taxon>
    </lineage>
</organism>
<evidence type="ECO:0000313" key="2">
    <source>
        <dbReference type="EMBL" id="BAE66612.1"/>
    </source>
</evidence>
<accession>Q2V2N2</accession>
<protein>
    <submittedName>
        <fullName evidence="2">MAT1-1-3b protein</fullName>
    </submittedName>
</protein>
<name>Q2V2N2_PYRGI</name>
<dbReference type="EMBL" id="AB080672">
    <property type="protein sequence ID" value="BAE66612.1"/>
    <property type="molecule type" value="Genomic_DNA"/>
</dbReference>
<sequence length="166" mass="17782">MDYENSIVASQMPAERISVSVSIPQQTVDFEVPALWSLGKVCGIASELRLTLLAPQLARTWPAWFGSGSSAFLRSGTASRQLAGTPVGCWLAALILLLNLPPQRPHSHRHSTAVRKTQTQTSTPMVSMRTCCRLLSAAALDLPSLQTAGFSTVPPSQLSCGQTTHP</sequence>
<reference evidence="2" key="1">
    <citation type="journal article" date="2007" name="Gene">
        <title>Novel mating type-dependent transcripts at the mating type locus in Magnaporthe oryzae.</title>
        <authorList>
            <person name="Kanamori M."/>
            <person name="Kato H."/>
            <person name="Yasuda N."/>
            <person name="Koizumi S."/>
            <person name="Peever T.L."/>
            <person name="Kamakura T."/>
            <person name="Teraoka T."/>
            <person name="Arie T."/>
        </authorList>
    </citation>
    <scope>NUCLEOTIDE SEQUENCE</scope>
    <source>
        <strain evidence="1">70-6</strain>
        <strain evidence="2">Y93-164g-1</strain>
    </source>
</reference>
<dbReference type="AlphaFoldDB" id="Q2V2N2"/>
<proteinExistence type="predicted"/>
<dbReference type="EMBL" id="AB080670">
    <property type="protein sequence ID" value="BAE66609.1"/>
    <property type="molecule type" value="Genomic_DNA"/>
</dbReference>
<evidence type="ECO:0000313" key="1">
    <source>
        <dbReference type="EMBL" id="BAE66609.1"/>
    </source>
</evidence>
<gene>
    <name evidence="2" type="primary">MAT1-1-3b</name>
</gene>